<accession>K0RJ84</accession>
<reference evidence="1 2" key="1">
    <citation type="journal article" date="2012" name="Genome Biol.">
        <title>Genome and low-iron response of an oceanic diatom adapted to chronic iron limitation.</title>
        <authorList>
            <person name="Lommer M."/>
            <person name="Specht M."/>
            <person name="Roy A.S."/>
            <person name="Kraemer L."/>
            <person name="Andreson R."/>
            <person name="Gutowska M.A."/>
            <person name="Wolf J."/>
            <person name="Bergner S.V."/>
            <person name="Schilhabel M.B."/>
            <person name="Klostermeier U.C."/>
            <person name="Beiko R.G."/>
            <person name="Rosenstiel P."/>
            <person name="Hippler M."/>
            <person name="Laroche J."/>
        </authorList>
    </citation>
    <scope>NUCLEOTIDE SEQUENCE [LARGE SCALE GENOMIC DNA]</scope>
    <source>
        <strain evidence="1 2">CCMP1005</strain>
    </source>
</reference>
<dbReference type="AlphaFoldDB" id="K0RJ84"/>
<sequence>MVARGLLIIALVSEQDWSTSWVFVSCLNPQLQLTGLCSLQALIATVDVQARVGAQKNAAHVSSPGSNRSESKLRRRHLAAVADIDKKIAASGFKVHKPLTSEELRESFAAGLGEVTVVKNKGGKKKADKPT</sequence>
<evidence type="ECO:0000313" key="1">
    <source>
        <dbReference type="EMBL" id="EJK53733.1"/>
    </source>
</evidence>
<keyword evidence="2" id="KW-1185">Reference proteome</keyword>
<dbReference type="Proteomes" id="UP000266841">
    <property type="component" value="Unassembled WGS sequence"/>
</dbReference>
<gene>
    <name evidence="1" type="ORF">THAOC_26767</name>
</gene>
<proteinExistence type="predicted"/>
<comment type="caution">
    <text evidence="1">The sequence shown here is derived from an EMBL/GenBank/DDBJ whole genome shotgun (WGS) entry which is preliminary data.</text>
</comment>
<name>K0RJ84_THAOC</name>
<evidence type="ECO:0000313" key="2">
    <source>
        <dbReference type="Proteomes" id="UP000266841"/>
    </source>
</evidence>
<dbReference type="EMBL" id="AGNL01037152">
    <property type="protein sequence ID" value="EJK53733.1"/>
    <property type="molecule type" value="Genomic_DNA"/>
</dbReference>
<organism evidence="1 2">
    <name type="scientific">Thalassiosira oceanica</name>
    <name type="common">Marine diatom</name>
    <dbReference type="NCBI Taxonomy" id="159749"/>
    <lineage>
        <taxon>Eukaryota</taxon>
        <taxon>Sar</taxon>
        <taxon>Stramenopiles</taxon>
        <taxon>Ochrophyta</taxon>
        <taxon>Bacillariophyta</taxon>
        <taxon>Coscinodiscophyceae</taxon>
        <taxon>Thalassiosirophycidae</taxon>
        <taxon>Thalassiosirales</taxon>
        <taxon>Thalassiosiraceae</taxon>
        <taxon>Thalassiosira</taxon>
    </lineage>
</organism>
<protein>
    <submittedName>
        <fullName evidence="1">Uncharacterized protein</fullName>
    </submittedName>
</protein>